<dbReference type="RefSeq" id="WP_191142627.1">
    <property type="nucleotide sequence ID" value="NZ_JACXAH010000030.1"/>
</dbReference>
<keyword evidence="1" id="KW-0378">Hydrolase</keyword>
<accession>A0A926RVA9</accession>
<sequence>MNIIFDMDDIELVSEKIRDFFIHLDSIGHNVAFTSMQHCRDMYPLLDHRFRKHLFVGANGTITHLNGQLKGVYAFPQIQAERVIAILDQYQTSYIVEGVWNYSKKGVKVQPIFSQKIEGPNREVKYDELGTMIRIMVFPCENWTELEEKLSGLNLQIRYYDHLQVYEITLPEVNKLSAFESQAFTQNPYIYISQSNMDTNYYESAFLETSSGKKAAANRIAKLMFKNEQDMNDNMIQQIHPLL</sequence>
<proteinExistence type="predicted"/>
<dbReference type="InterPro" id="IPR036412">
    <property type="entry name" value="HAD-like_sf"/>
</dbReference>
<protein>
    <submittedName>
        <fullName evidence="1">HAD hydrolase family protein</fullName>
    </submittedName>
</protein>
<dbReference type="SUPFAM" id="SSF56784">
    <property type="entry name" value="HAD-like"/>
    <property type="match status" value="1"/>
</dbReference>
<name>A0A926RVA9_9BACL</name>
<evidence type="ECO:0000313" key="1">
    <source>
        <dbReference type="EMBL" id="MBD1373607.1"/>
    </source>
</evidence>
<comment type="caution">
    <text evidence="1">The sequence shown here is derived from an EMBL/GenBank/DDBJ whole genome shotgun (WGS) entry which is preliminary data.</text>
</comment>
<evidence type="ECO:0000313" key="2">
    <source>
        <dbReference type="Proteomes" id="UP000661691"/>
    </source>
</evidence>
<dbReference type="AlphaFoldDB" id="A0A926RVA9"/>
<keyword evidence="2" id="KW-1185">Reference proteome</keyword>
<dbReference type="EMBL" id="JACXAH010000030">
    <property type="protein sequence ID" value="MBD1373607.1"/>
    <property type="molecule type" value="Genomic_DNA"/>
</dbReference>
<reference evidence="1" key="1">
    <citation type="submission" date="2020-09" db="EMBL/GenBank/DDBJ databases">
        <title>A novel bacterium of genus Hazenella, isolated from South China Sea.</title>
        <authorList>
            <person name="Huang H."/>
            <person name="Mo K."/>
            <person name="Hu Y."/>
        </authorList>
    </citation>
    <scope>NUCLEOTIDE SEQUENCE</scope>
    <source>
        <strain evidence="1">IB182357</strain>
    </source>
</reference>
<dbReference type="Pfam" id="PF08282">
    <property type="entry name" value="Hydrolase_3"/>
    <property type="match status" value="1"/>
</dbReference>
<dbReference type="Proteomes" id="UP000661691">
    <property type="component" value="Unassembled WGS sequence"/>
</dbReference>
<organism evidence="1 2">
    <name type="scientific">Polycladospora coralii</name>
    <dbReference type="NCBI Taxonomy" id="2771432"/>
    <lineage>
        <taxon>Bacteria</taxon>
        <taxon>Bacillati</taxon>
        <taxon>Bacillota</taxon>
        <taxon>Bacilli</taxon>
        <taxon>Bacillales</taxon>
        <taxon>Thermoactinomycetaceae</taxon>
        <taxon>Polycladospora</taxon>
    </lineage>
</organism>
<dbReference type="GO" id="GO:0016787">
    <property type="term" value="F:hydrolase activity"/>
    <property type="evidence" value="ECO:0007669"/>
    <property type="project" value="UniProtKB-KW"/>
</dbReference>
<gene>
    <name evidence="1" type="ORF">IC620_14765</name>
</gene>